<gene>
    <name evidence="1" type="ORF">LUA448_LOCUS5273</name>
</gene>
<dbReference type="Proteomes" id="UP000663833">
    <property type="component" value="Unassembled WGS sequence"/>
</dbReference>
<protein>
    <recommendedName>
        <fullName evidence="3">MULE transposase domain-containing protein</fullName>
    </recommendedName>
</protein>
<proteinExistence type="predicted"/>
<dbReference type="EMBL" id="CAJNYD010000435">
    <property type="protein sequence ID" value="CAF3258885.1"/>
    <property type="molecule type" value="Genomic_DNA"/>
</dbReference>
<sequence length="307" mass="35405">MLSLDSQYDSNIEEDVHLNEYDEEPTEIIACFSMTIELSAFHELGNNQERDDVMHDNINLLHIRGKNISDYAGQALRCLFAHVAGQLPQSETLLRTIRRQLQGPPMNSNNQLPDHLKQTDRGENFVLHEDEKLIIFTTATNLSVYPEYFYQMFTLHGLFKSQIIPLVYGLLVGKKTTDYDHFFQRIMDGDDFNPETILSDFEAATIKIGQFIVSKHSSQRLFVSFWSVFGVKFKVLDYKRNTKRMNVIKAFNLIADDFEDEADDFLGYFEKTWIGEPKKRGTGQKKTLFPIDRAVANLPRSNNSIEG</sequence>
<accession>A0A817RJW6</accession>
<dbReference type="AlphaFoldDB" id="A0A817RJW6"/>
<comment type="caution">
    <text evidence="1">The sequence shown here is derived from an EMBL/GenBank/DDBJ whole genome shotgun (WGS) entry which is preliminary data.</text>
</comment>
<organism evidence="1 2">
    <name type="scientific">Rotaria socialis</name>
    <dbReference type="NCBI Taxonomy" id="392032"/>
    <lineage>
        <taxon>Eukaryota</taxon>
        <taxon>Metazoa</taxon>
        <taxon>Spiralia</taxon>
        <taxon>Gnathifera</taxon>
        <taxon>Rotifera</taxon>
        <taxon>Eurotatoria</taxon>
        <taxon>Bdelloidea</taxon>
        <taxon>Philodinida</taxon>
        <taxon>Philodinidae</taxon>
        <taxon>Rotaria</taxon>
    </lineage>
</organism>
<name>A0A817RJW6_9BILA</name>
<evidence type="ECO:0000313" key="1">
    <source>
        <dbReference type="EMBL" id="CAF3258885.1"/>
    </source>
</evidence>
<evidence type="ECO:0000313" key="2">
    <source>
        <dbReference type="Proteomes" id="UP000663833"/>
    </source>
</evidence>
<reference evidence="1" key="1">
    <citation type="submission" date="2021-02" db="EMBL/GenBank/DDBJ databases">
        <authorList>
            <person name="Nowell W R."/>
        </authorList>
    </citation>
    <scope>NUCLEOTIDE SEQUENCE</scope>
</reference>
<evidence type="ECO:0008006" key="3">
    <source>
        <dbReference type="Google" id="ProtNLM"/>
    </source>
</evidence>